<feature type="transmembrane region" description="Helical" evidence="1">
    <location>
        <begin position="71"/>
        <end position="92"/>
    </location>
</feature>
<keyword evidence="1" id="KW-1133">Transmembrane helix</keyword>
<feature type="transmembrane region" description="Helical" evidence="1">
    <location>
        <begin position="202"/>
        <end position="223"/>
    </location>
</feature>
<keyword evidence="1" id="KW-0812">Transmembrane</keyword>
<proteinExistence type="predicted"/>
<protein>
    <submittedName>
        <fullName evidence="2">Uncharacterized protein</fullName>
    </submittedName>
</protein>
<dbReference type="Proteomes" id="UP000831327">
    <property type="component" value="Chromosome"/>
</dbReference>
<accession>A0ABM7YAN0</accession>
<evidence type="ECO:0000313" key="2">
    <source>
        <dbReference type="EMBL" id="BDG75114.1"/>
    </source>
</evidence>
<sequence>MSSGTPDLVARLALLLAVQAAAVLAWDALTRGPMATIPPDSVIGGLGTFWMVPAAWLAAWQVLALTDLRRALSGAAVTFVLCVVIFAVALVAGLFSAALLALPAGAVGVVLIARFIARREATEDGAPPRAWPHVVGLLVALAGLLPAVLSIGERFHPDIPPRAATAAGLALLLLPSVAIFLPHALLALAARPHGPAPWRRGAAMLAVVLAVPMPVLGPGWMFATPGRVAAEHAEHVLFSEAGGWERGYYPGQVMTADLGLRRFSLTVPQGWLGLHPPWPQPEPARAIEIVPDPRLPPPALPFRRLRIAPAVENPMVPVGAAGTGQADWHLMGCTAPDDQGISLCRQLGFRDGRETDAAMATLLPEETLTRRMLARYAIGPAAWRVLGPGLHGECYLRETCRLRFAVPDAIELEAEIPATIDPDLPQLRAGAAVLMGL</sequence>
<evidence type="ECO:0000256" key="1">
    <source>
        <dbReference type="SAM" id="Phobius"/>
    </source>
</evidence>
<evidence type="ECO:0000313" key="3">
    <source>
        <dbReference type="Proteomes" id="UP000831327"/>
    </source>
</evidence>
<keyword evidence="1" id="KW-0472">Membrane</keyword>
<dbReference type="EMBL" id="AP025637">
    <property type="protein sequence ID" value="BDG75114.1"/>
    <property type="molecule type" value="Genomic_DNA"/>
</dbReference>
<gene>
    <name evidence="2" type="ORF">Rmf_50430</name>
</gene>
<feature type="transmembrane region" description="Helical" evidence="1">
    <location>
        <begin position="98"/>
        <end position="117"/>
    </location>
</feature>
<reference evidence="2 3" key="1">
    <citation type="journal article" date="2016" name="Microbes Environ.">
        <title>Phylogenetically diverse aerobic anoxygenic phototrophic bacteria isolated from epilithic biofilms in Tama river, Japan.</title>
        <authorList>
            <person name="Hirose S."/>
            <person name="Matsuura K."/>
            <person name="Haruta S."/>
        </authorList>
    </citation>
    <scope>NUCLEOTIDE SEQUENCE [LARGE SCALE GENOMIC DNA]</scope>
    <source>
        <strain evidence="2 3">S08</strain>
    </source>
</reference>
<feature type="transmembrane region" description="Helical" evidence="1">
    <location>
        <begin position="129"/>
        <end position="149"/>
    </location>
</feature>
<name>A0ABM7YAN0_9PROT</name>
<organism evidence="2 3">
    <name type="scientific">Roseomonas fluvialis</name>
    <dbReference type="NCBI Taxonomy" id="1750527"/>
    <lineage>
        <taxon>Bacteria</taxon>
        <taxon>Pseudomonadati</taxon>
        <taxon>Pseudomonadota</taxon>
        <taxon>Alphaproteobacteria</taxon>
        <taxon>Acetobacterales</taxon>
        <taxon>Roseomonadaceae</taxon>
        <taxon>Roseomonas</taxon>
    </lineage>
</organism>
<dbReference type="RefSeq" id="WP_244457206.1">
    <property type="nucleotide sequence ID" value="NZ_AP025637.1"/>
</dbReference>
<keyword evidence="3" id="KW-1185">Reference proteome</keyword>
<feature type="transmembrane region" description="Helical" evidence="1">
    <location>
        <begin position="41"/>
        <end position="59"/>
    </location>
</feature>
<feature type="transmembrane region" description="Helical" evidence="1">
    <location>
        <begin position="169"/>
        <end position="190"/>
    </location>
</feature>